<accession>A0A9W6VHP3</accession>
<feature type="domain" description="DUF4240" evidence="1">
    <location>
        <begin position="1"/>
        <end position="130"/>
    </location>
</feature>
<evidence type="ECO:0000313" key="2">
    <source>
        <dbReference type="EMBL" id="GLY68915.1"/>
    </source>
</evidence>
<dbReference type="Pfam" id="PF14024">
    <property type="entry name" value="DUF4240"/>
    <property type="match status" value="1"/>
</dbReference>
<name>A0A9W6VHP3_9PSEU</name>
<dbReference type="EMBL" id="BSTI01000013">
    <property type="protein sequence ID" value="GLY68915.1"/>
    <property type="molecule type" value="Genomic_DNA"/>
</dbReference>
<evidence type="ECO:0000259" key="1">
    <source>
        <dbReference type="Pfam" id="PF14024"/>
    </source>
</evidence>
<dbReference type="InterPro" id="IPR025334">
    <property type="entry name" value="DUF4240"/>
</dbReference>
<protein>
    <recommendedName>
        <fullName evidence="1">DUF4240 domain-containing protein</fullName>
    </recommendedName>
</protein>
<proteinExistence type="predicted"/>
<evidence type="ECO:0000313" key="3">
    <source>
        <dbReference type="Proteomes" id="UP001165136"/>
    </source>
</evidence>
<keyword evidence="3" id="KW-1185">Reference proteome</keyword>
<dbReference type="Proteomes" id="UP001165136">
    <property type="component" value="Unassembled WGS sequence"/>
</dbReference>
<organism evidence="2 3">
    <name type="scientific">Amycolatopsis taiwanensis</name>
    <dbReference type="NCBI Taxonomy" id="342230"/>
    <lineage>
        <taxon>Bacteria</taxon>
        <taxon>Bacillati</taxon>
        <taxon>Actinomycetota</taxon>
        <taxon>Actinomycetes</taxon>
        <taxon>Pseudonocardiales</taxon>
        <taxon>Pseudonocardiaceae</taxon>
        <taxon>Amycolatopsis</taxon>
    </lineage>
</organism>
<reference evidence="2" key="1">
    <citation type="submission" date="2023-03" db="EMBL/GenBank/DDBJ databases">
        <title>Amycolatopsis taiwanensis NBRC 103393.</title>
        <authorList>
            <person name="Ichikawa N."/>
            <person name="Sato H."/>
            <person name="Tonouchi N."/>
        </authorList>
    </citation>
    <scope>NUCLEOTIDE SEQUENCE</scope>
    <source>
        <strain evidence="2">NBRC 103393</strain>
    </source>
</reference>
<sequence>MDIRQFWTLIDDARSQVPAPADSDAVAGRASTLLAACPREEIVATQQVIWDLMADSYRNPLWAAAYMINGGCSDDGFDYFRGWLIAQGRDVFEQAVADPDALADLPSIRAAAVDGAEMECEDTLSIAWNAHLAATGEQVPTGSYTVEYPELDSDWNFDFDDRTEMKSRLPRLAALYLD</sequence>
<gene>
    <name evidence="2" type="ORF">Atai01_55340</name>
</gene>
<dbReference type="RefSeq" id="WP_285488684.1">
    <property type="nucleotide sequence ID" value="NZ_BSTI01000013.1"/>
</dbReference>
<dbReference type="AlphaFoldDB" id="A0A9W6VHP3"/>
<comment type="caution">
    <text evidence="2">The sequence shown here is derived from an EMBL/GenBank/DDBJ whole genome shotgun (WGS) entry which is preliminary data.</text>
</comment>